<name>A0ABV7XI81_9GAMM</name>
<dbReference type="Proteomes" id="UP001595705">
    <property type="component" value="Unassembled WGS sequence"/>
</dbReference>
<feature type="signal peptide" evidence="1">
    <location>
        <begin position="1"/>
        <end position="26"/>
    </location>
</feature>
<organism evidence="2 3">
    <name type="scientific">Luteimonas soli</name>
    <dbReference type="NCBI Taxonomy" id="1648966"/>
    <lineage>
        <taxon>Bacteria</taxon>
        <taxon>Pseudomonadati</taxon>
        <taxon>Pseudomonadota</taxon>
        <taxon>Gammaproteobacteria</taxon>
        <taxon>Lysobacterales</taxon>
        <taxon>Lysobacteraceae</taxon>
        <taxon>Luteimonas</taxon>
    </lineage>
</organism>
<gene>
    <name evidence="2" type="ORF">ACFONC_05385</name>
</gene>
<evidence type="ECO:0000313" key="3">
    <source>
        <dbReference type="Proteomes" id="UP001595705"/>
    </source>
</evidence>
<feature type="chain" id="PRO_5045691505" evidence="1">
    <location>
        <begin position="27"/>
        <end position="142"/>
    </location>
</feature>
<reference evidence="3" key="1">
    <citation type="journal article" date="2019" name="Int. J. Syst. Evol. Microbiol.">
        <title>The Global Catalogue of Microorganisms (GCM) 10K type strain sequencing project: providing services to taxonomists for standard genome sequencing and annotation.</title>
        <authorList>
            <consortium name="The Broad Institute Genomics Platform"/>
            <consortium name="The Broad Institute Genome Sequencing Center for Infectious Disease"/>
            <person name="Wu L."/>
            <person name="Ma J."/>
        </authorList>
    </citation>
    <scope>NUCLEOTIDE SEQUENCE [LARGE SCALE GENOMIC DNA]</scope>
    <source>
        <strain evidence="3">KCTC 42441</strain>
    </source>
</reference>
<dbReference type="EMBL" id="JBHRYA010000003">
    <property type="protein sequence ID" value="MFC3715581.1"/>
    <property type="molecule type" value="Genomic_DNA"/>
</dbReference>
<proteinExistence type="predicted"/>
<sequence>MSVWSILLRVLLSLSLALNGVSAAAAAVHMPLMLKTATQAASAGVQDVAGPGMPCHGHHRASTEIAQGVAPAAAPDPAPVKSPSPDCCKSGLCRCACVHGVQATLVADISTPAILEHDRSVRPLLLGHAEPAAPHLIRPPIG</sequence>
<dbReference type="NCBIfam" id="NF033807">
    <property type="entry name" value="CopL_fam"/>
    <property type="match status" value="1"/>
</dbReference>
<dbReference type="InterPro" id="IPR048034">
    <property type="entry name" value="CopL-like"/>
</dbReference>
<evidence type="ECO:0000256" key="1">
    <source>
        <dbReference type="SAM" id="SignalP"/>
    </source>
</evidence>
<dbReference type="RefSeq" id="WP_386742687.1">
    <property type="nucleotide sequence ID" value="NZ_JBHRYA010000003.1"/>
</dbReference>
<evidence type="ECO:0000313" key="2">
    <source>
        <dbReference type="EMBL" id="MFC3715581.1"/>
    </source>
</evidence>
<keyword evidence="3" id="KW-1185">Reference proteome</keyword>
<comment type="caution">
    <text evidence="2">The sequence shown here is derived from an EMBL/GenBank/DDBJ whole genome shotgun (WGS) entry which is preliminary data.</text>
</comment>
<keyword evidence="1" id="KW-0732">Signal</keyword>
<protein>
    <submittedName>
        <fullName evidence="2">CopL family metal-binding regulatory protein</fullName>
    </submittedName>
</protein>
<accession>A0ABV7XI81</accession>